<dbReference type="AlphaFoldDB" id="A0A8C7XFB1"/>
<reference evidence="1" key="2">
    <citation type="submission" date="2025-09" db="UniProtKB">
        <authorList>
            <consortium name="Ensembl"/>
        </authorList>
    </citation>
    <scope>IDENTIFICATION</scope>
</reference>
<proteinExistence type="predicted"/>
<protein>
    <submittedName>
        <fullName evidence="1">Uncharacterized protein</fullName>
    </submittedName>
</protein>
<sequence length="154" mass="17029">ISSITLSEARFVSEVDPCSSAEDAWQRQLGETLHLLPHHTLQEHMDGSVSLASVLHHRGRQITRLSLVDTAVNGRMDTHTPMATLGLERTHTDSQLRPPRHKALCELHHKESATSLLNSKCFPTLDGNDGLISFNDITCVLSTDALGRSYIILK</sequence>
<evidence type="ECO:0000313" key="2">
    <source>
        <dbReference type="Proteomes" id="UP000694383"/>
    </source>
</evidence>
<keyword evidence="2" id="KW-1185">Reference proteome</keyword>
<accession>A0A8C7XFB1</accession>
<dbReference type="Ensembl" id="ENSOSIT00000012772.1">
    <property type="protein sequence ID" value="ENSOSIP00000012050.1"/>
    <property type="gene ID" value="ENSOSIG00000007108.1"/>
</dbReference>
<dbReference type="Proteomes" id="UP000694383">
    <property type="component" value="Unplaced"/>
</dbReference>
<reference evidence="1" key="1">
    <citation type="submission" date="2025-08" db="UniProtKB">
        <authorList>
            <consortium name="Ensembl"/>
        </authorList>
    </citation>
    <scope>IDENTIFICATION</scope>
</reference>
<evidence type="ECO:0000313" key="1">
    <source>
        <dbReference type="Ensembl" id="ENSOSIP00000012050.1"/>
    </source>
</evidence>
<name>A0A8C7XFB1_9TELE</name>
<organism evidence="1 2">
    <name type="scientific">Oryzias sinensis</name>
    <name type="common">Chinese medaka</name>
    <dbReference type="NCBI Taxonomy" id="183150"/>
    <lineage>
        <taxon>Eukaryota</taxon>
        <taxon>Metazoa</taxon>
        <taxon>Chordata</taxon>
        <taxon>Craniata</taxon>
        <taxon>Vertebrata</taxon>
        <taxon>Euteleostomi</taxon>
        <taxon>Actinopterygii</taxon>
        <taxon>Neopterygii</taxon>
        <taxon>Teleostei</taxon>
        <taxon>Neoteleostei</taxon>
        <taxon>Acanthomorphata</taxon>
        <taxon>Ovalentaria</taxon>
        <taxon>Atherinomorphae</taxon>
        <taxon>Beloniformes</taxon>
        <taxon>Adrianichthyidae</taxon>
        <taxon>Oryziinae</taxon>
        <taxon>Oryzias</taxon>
    </lineage>
</organism>